<dbReference type="GO" id="GO:0008080">
    <property type="term" value="F:N-acetyltransferase activity"/>
    <property type="evidence" value="ECO:0007669"/>
    <property type="project" value="TreeGrafter"/>
</dbReference>
<dbReference type="Gene3D" id="3.40.630.30">
    <property type="match status" value="1"/>
</dbReference>
<dbReference type="PANTHER" id="PTHR42919:SF20">
    <property type="entry name" value="GCN5-RELATED N-ACETYLTRANSFERASE 10, CHLOROPLASTIC"/>
    <property type="match status" value="1"/>
</dbReference>
<dbReference type="PANTHER" id="PTHR42919">
    <property type="entry name" value="N-ALPHA-ACETYLTRANSFERASE"/>
    <property type="match status" value="1"/>
</dbReference>
<feature type="domain" description="N-acetyltransferase" evidence="2">
    <location>
        <begin position="140"/>
        <end position="282"/>
    </location>
</feature>
<dbReference type="KEGG" id="fcy:FRACYDRAFT_243855"/>
<evidence type="ECO:0000313" key="3">
    <source>
        <dbReference type="EMBL" id="OEU12602.1"/>
    </source>
</evidence>
<dbReference type="AlphaFoldDB" id="A0A1E7F348"/>
<dbReference type="InterPro" id="IPR000182">
    <property type="entry name" value="GNAT_dom"/>
</dbReference>
<evidence type="ECO:0000256" key="1">
    <source>
        <dbReference type="SAM" id="Phobius"/>
    </source>
</evidence>
<dbReference type="Pfam" id="PF00583">
    <property type="entry name" value="Acetyltransf_1"/>
    <property type="match status" value="1"/>
</dbReference>
<dbReference type="InParanoid" id="A0A1E7F348"/>
<dbReference type="GO" id="GO:0007064">
    <property type="term" value="P:mitotic sister chromatid cohesion"/>
    <property type="evidence" value="ECO:0007669"/>
    <property type="project" value="TreeGrafter"/>
</dbReference>
<dbReference type="InterPro" id="IPR051556">
    <property type="entry name" value="N-term/lysine_N-AcTrnsfr"/>
</dbReference>
<keyword evidence="1" id="KW-1133">Transmembrane helix</keyword>
<feature type="transmembrane region" description="Helical" evidence="1">
    <location>
        <begin position="12"/>
        <end position="33"/>
    </location>
</feature>
<dbReference type="PROSITE" id="PS51186">
    <property type="entry name" value="GNAT"/>
    <property type="match status" value="1"/>
</dbReference>
<keyword evidence="1" id="KW-0812">Transmembrane</keyword>
<sequence length="282" mass="31450">MSSSTNKRRNKLIPFIFVAITISFYVTTINAFVSCSHKKCRQVTTVLVPTKALPQRLLCKQGATTDSSENVTSNNNTNNIGVSSLESSSQSFLIREIREDDIVVAAKILADSFLEDSGGNFLNYFTKKLERMDIYLALKSRFETFRYADRSGSLQCLLVAYYCDDKTMVIDGDGNGGGGKEIVIAICEVDNRPPGEEINPAPRPYISNLAVDTKFRRMGTATALIKKSEDIVRGWDKPRLHLQVFDDNVAAKEMYTQKCGYTIQSKRINAKSETILLLGKDI</sequence>
<dbReference type="PROSITE" id="PS51257">
    <property type="entry name" value="PROKAR_LIPOPROTEIN"/>
    <property type="match status" value="1"/>
</dbReference>
<dbReference type="InterPro" id="IPR016181">
    <property type="entry name" value="Acyl_CoA_acyltransferase"/>
</dbReference>
<dbReference type="SUPFAM" id="SSF55729">
    <property type="entry name" value="Acyl-CoA N-acyltransferases (Nat)"/>
    <property type="match status" value="1"/>
</dbReference>
<proteinExistence type="predicted"/>
<evidence type="ECO:0000313" key="4">
    <source>
        <dbReference type="Proteomes" id="UP000095751"/>
    </source>
</evidence>
<dbReference type="GO" id="GO:0031415">
    <property type="term" value="C:NatA complex"/>
    <property type="evidence" value="ECO:0007669"/>
    <property type="project" value="TreeGrafter"/>
</dbReference>
<evidence type="ECO:0000259" key="2">
    <source>
        <dbReference type="PROSITE" id="PS51186"/>
    </source>
</evidence>
<protein>
    <recommendedName>
        <fullName evidence="2">N-acetyltransferase domain-containing protein</fullName>
    </recommendedName>
</protein>
<dbReference type="CDD" id="cd04301">
    <property type="entry name" value="NAT_SF"/>
    <property type="match status" value="1"/>
</dbReference>
<keyword evidence="4" id="KW-1185">Reference proteome</keyword>
<dbReference type="OrthoDB" id="46406at2759"/>
<organism evidence="3 4">
    <name type="scientific">Fragilariopsis cylindrus CCMP1102</name>
    <dbReference type="NCBI Taxonomy" id="635003"/>
    <lineage>
        <taxon>Eukaryota</taxon>
        <taxon>Sar</taxon>
        <taxon>Stramenopiles</taxon>
        <taxon>Ochrophyta</taxon>
        <taxon>Bacillariophyta</taxon>
        <taxon>Bacillariophyceae</taxon>
        <taxon>Bacillariophycidae</taxon>
        <taxon>Bacillariales</taxon>
        <taxon>Bacillariaceae</taxon>
        <taxon>Fragilariopsis</taxon>
    </lineage>
</organism>
<name>A0A1E7F348_9STRA</name>
<keyword evidence="1" id="KW-0472">Membrane</keyword>
<gene>
    <name evidence="3" type="ORF">FRACYDRAFT_243855</name>
</gene>
<accession>A0A1E7F348</accession>
<dbReference type="Proteomes" id="UP000095751">
    <property type="component" value="Unassembled WGS sequence"/>
</dbReference>
<reference evidence="3 4" key="1">
    <citation type="submission" date="2016-09" db="EMBL/GenBank/DDBJ databases">
        <title>Extensive genetic diversity and differential bi-allelic expression allows diatom success in the polar Southern Ocean.</title>
        <authorList>
            <consortium name="DOE Joint Genome Institute"/>
            <person name="Mock T."/>
            <person name="Otillar R.P."/>
            <person name="Strauss J."/>
            <person name="Dupont C."/>
            <person name="Frickenhaus S."/>
            <person name="Maumus F."/>
            <person name="Mcmullan M."/>
            <person name="Sanges R."/>
            <person name="Schmutz J."/>
            <person name="Toseland A."/>
            <person name="Valas R."/>
            <person name="Veluchamy A."/>
            <person name="Ward B.J."/>
            <person name="Allen A."/>
            <person name="Barry K."/>
            <person name="Falciatore A."/>
            <person name="Ferrante M."/>
            <person name="Fortunato A.E."/>
            <person name="Gloeckner G."/>
            <person name="Gruber A."/>
            <person name="Hipkin R."/>
            <person name="Janech M."/>
            <person name="Kroth P."/>
            <person name="Leese F."/>
            <person name="Lindquist E."/>
            <person name="Lyon B.R."/>
            <person name="Martin J."/>
            <person name="Mayer C."/>
            <person name="Parker M."/>
            <person name="Quesneville H."/>
            <person name="Raymond J."/>
            <person name="Uhlig C."/>
            <person name="Valentin K.U."/>
            <person name="Worden A.Z."/>
            <person name="Armbrust E.V."/>
            <person name="Bowler C."/>
            <person name="Green B."/>
            <person name="Moulton V."/>
            <person name="Van Oosterhout C."/>
            <person name="Grigoriev I."/>
        </authorList>
    </citation>
    <scope>NUCLEOTIDE SEQUENCE [LARGE SCALE GENOMIC DNA]</scope>
    <source>
        <strain evidence="3 4">CCMP1102</strain>
    </source>
</reference>
<dbReference type="EMBL" id="KV784364">
    <property type="protein sequence ID" value="OEU12602.1"/>
    <property type="molecule type" value="Genomic_DNA"/>
</dbReference>